<keyword evidence="1" id="KW-0812">Transmembrane</keyword>
<proteinExistence type="predicted"/>
<keyword evidence="1" id="KW-1133">Transmembrane helix</keyword>
<organism evidence="2 3">
    <name type="scientific">Vibrio comitans NBRC 102076</name>
    <dbReference type="NCBI Taxonomy" id="1219078"/>
    <lineage>
        <taxon>Bacteria</taxon>
        <taxon>Pseudomonadati</taxon>
        <taxon>Pseudomonadota</taxon>
        <taxon>Gammaproteobacteria</taxon>
        <taxon>Vibrionales</taxon>
        <taxon>Vibrionaceae</taxon>
        <taxon>Vibrio</taxon>
    </lineage>
</organism>
<evidence type="ECO:0008006" key="4">
    <source>
        <dbReference type="Google" id="ProtNLM"/>
    </source>
</evidence>
<dbReference type="AlphaFoldDB" id="A0A4Y3ITL3"/>
<protein>
    <recommendedName>
        <fullName evidence="4">DUF4381 domain-containing protein</fullName>
    </recommendedName>
</protein>
<feature type="transmembrane region" description="Helical" evidence="1">
    <location>
        <begin position="31"/>
        <end position="52"/>
    </location>
</feature>
<name>A0A4Y3ITL3_9VIBR</name>
<accession>A0A4Y3ITL3</accession>
<evidence type="ECO:0000256" key="1">
    <source>
        <dbReference type="SAM" id="Phobius"/>
    </source>
</evidence>
<dbReference type="RefSeq" id="WP_141272851.1">
    <property type="nucleotide sequence ID" value="NZ_BJLH01000018.1"/>
</dbReference>
<dbReference type="Pfam" id="PF14316">
    <property type="entry name" value="DUF4381"/>
    <property type="match status" value="1"/>
</dbReference>
<evidence type="ECO:0000313" key="3">
    <source>
        <dbReference type="Proteomes" id="UP000318242"/>
    </source>
</evidence>
<sequence length="182" mass="20437">MTVHTPPQSYMLRDIVEVSAAPSVSWMPQTIGWKVVGVIALVCILVWAYKSFTVWWSNRYRREAMASLNLIFEACKSVESTDSAYRQQISQDVYGVLKLVLSAVNPQTPSLYGLPFLQSLDAQTQPIHDIFESKWSHWPDSLLVKQNALTKAELLDLIADSQGWVKQHAALAKNVQGEMSDA</sequence>
<comment type="caution">
    <text evidence="2">The sequence shown here is derived from an EMBL/GenBank/DDBJ whole genome shotgun (WGS) entry which is preliminary data.</text>
</comment>
<dbReference type="OrthoDB" id="6398942at2"/>
<evidence type="ECO:0000313" key="2">
    <source>
        <dbReference type="EMBL" id="GEA62244.1"/>
    </source>
</evidence>
<dbReference type="InterPro" id="IPR025489">
    <property type="entry name" value="DUF4381"/>
</dbReference>
<keyword evidence="3" id="KW-1185">Reference proteome</keyword>
<gene>
    <name evidence="2" type="ORF">VCO01S_34370</name>
</gene>
<dbReference type="Proteomes" id="UP000318242">
    <property type="component" value="Unassembled WGS sequence"/>
</dbReference>
<reference evidence="2 3" key="1">
    <citation type="submission" date="2019-06" db="EMBL/GenBank/DDBJ databases">
        <title>Whole genome shotgun sequence of Vibrio comitans NBRC 102076.</title>
        <authorList>
            <person name="Hosoyama A."/>
            <person name="Uohara A."/>
            <person name="Ohji S."/>
            <person name="Ichikawa N."/>
        </authorList>
    </citation>
    <scope>NUCLEOTIDE SEQUENCE [LARGE SCALE GENOMIC DNA]</scope>
    <source>
        <strain evidence="2 3">NBRC 102076</strain>
    </source>
</reference>
<keyword evidence="1" id="KW-0472">Membrane</keyword>
<dbReference type="EMBL" id="BJLH01000018">
    <property type="protein sequence ID" value="GEA62244.1"/>
    <property type="molecule type" value="Genomic_DNA"/>
</dbReference>